<feature type="compositionally biased region" description="Acidic residues" evidence="8">
    <location>
        <begin position="1"/>
        <end position="10"/>
    </location>
</feature>
<evidence type="ECO:0000256" key="1">
    <source>
        <dbReference type="ARBA" id="ARBA00004651"/>
    </source>
</evidence>
<keyword evidence="3" id="KW-1003">Cell membrane</keyword>
<feature type="transmembrane region" description="Helical" evidence="7">
    <location>
        <begin position="38"/>
        <end position="56"/>
    </location>
</feature>
<evidence type="ECO:0000256" key="3">
    <source>
        <dbReference type="ARBA" id="ARBA00022475"/>
    </source>
</evidence>
<dbReference type="Pfam" id="PF00528">
    <property type="entry name" value="BPD_transp_1"/>
    <property type="match status" value="1"/>
</dbReference>
<feature type="transmembrane region" description="Helical" evidence="7">
    <location>
        <begin position="221"/>
        <end position="244"/>
    </location>
</feature>
<protein>
    <submittedName>
        <fullName evidence="10">Putative ABC transporter, membrane protein</fullName>
    </submittedName>
</protein>
<keyword evidence="5 7" id="KW-1133">Transmembrane helix</keyword>
<dbReference type="KEGG" id="nno:NONO_c30410"/>
<dbReference type="AlphaFoldDB" id="W5TFQ5"/>
<keyword evidence="11" id="KW-1185">Reference proteome</keyword>
<dbReference type="OrthoDB" id="9812701at2"/>
<evidence type="ECO:0000313" key="10">
    <source>
        <dbReference type="EMBL" id="AHH17828.1"/>
    </source>
</evidence>
<comment type="subcellular location">
    <subcellularLocation>
        <location evidence="1 7">Cell membrane</location>
        <topology evidence="1 7">Multi-pass membrane protein</topology>
    </subcellularLocation>
</comment>
<dbReference type="eggNOG" id="COG1173">
    <property type="taxonomic scope" value="Bacteria"/>
</dbReference>
<reference evidence="10 11" key="1">
    <citation type="journal article" date="2014" name="Appl. Environ. Microbiol.">
        <title>Insights into the Microbial Degradation of Rubber and Gutta-Percha by Analysis of the Complete Genome of Nocardia nova SH22a.</title>
        <authorList>
            <person name="Luo Q."/>
            <person name="Hiessl S."/>
            <person name="Poehlein A."/>
            <person name="Daniel R."/>
            <person name="Steinbuchel A."/>
        </authorList>
    </citation>
    <scope>NUCLEOTIDE SEQUENCE [LARGE SCALE GENOMIC DNA]</scope>
    <source>
        <strain evidence="10">SH22a</strain>
    </source>
</reference>
<feature type="region of interest" description="Disordered" evidence="8">
    <location>
        <begin position="1"/>
        <end position="32"/>
    </location>
</feature>
<gene>
    <name evidence="10" type="ORF">NONO_c30410</name>
</gene>
<dbReference type="InterPro" id="IPR000515">
    <property type="entry name" value="MetI-like"/>
</dbReference>
<dbReference type="PROSITE" id="PS50928">
    <property type="entry name" value="ABC_TM1"/>
    <property type="match status" value="1"/>
</dbReference>
<feature type="transmembrane region" description="Helical" evidence="7">
    <location>
        <begin position="149"/>
        <end position="177"/>
    </location>
</feature>
<evidence type="ECO:0000259" key="9">
    <source>
        <dbReference type="PROSITE" id="PS50928"/>
    </source>
</evidence>
<evidence type="ECO:0000256" key="7">
    <source>
        <dbReference type="RuleBase" id="RU363032"/>
    </source>
</evidence>
<dbReference type="Gene3D" id="1.10.3720.10">
    <property type="entry name" value="MetI-like"/>
    <property type="match status" value="1"/>
</dbReference>
<evidence type="ECO:0000256" key="4">
    <source>
        <dbReference type="ARBA" id="ARBA00022692"/>
    </source>
</evidence>
<dbReference type="InterPro" id="IPR050366">
    <property type="entry name" value="BP-dependent_transpt_permease"/>
</dbReference>
<feature type="compositionally biased region" description="Basic and acidic residues" evidence="8">
    <location>
        <begin position="20"/>
        <end position="30"/>
    </location>
</feature>
<keyword evidence="2 7" id="KW-0813">Transport</keyword>
<name>W5TFQ5_9NOCA</name>
<dbReference type="InterPro" id="IPR035906">
    <property type="entry name" value="MetI-like_sf"/>
</dbReference>
<evidence type="ECO:0000256" key="6">
    <source>
        <dbReference type="ARBA" id="ARBA00023136"/>
    </source>
</evidence>
<dbReference type="SUPFAM" id="SSF161098">
    <property type="entry name" value="MetI-like"/>
    <property type="match status" value="1"/>
</dbReference>
<comment type="similarity">
    <text evidence="7">Belongs to the binding-protein-dependent transport system permease family.</text>
</comment>
<dbReference type="Proteomes" id="UP000019150">
    <property type="component" value="Chromosome"/>
</dbReference>
<dbReference type="CDD" id="cd06261">
    <property type="entry name" value="TM_PBP2"/>
    <property type="match status" value="1"/>
</dbReference>
<keyword evidence="6 7" id="KW-0472">Membrane</keyword>
<dbReference type="HOGENOM" id="CLU_028518_5_2_11"/>
<dbReference type="PANTHER" id="PTHR43386:SF1">
    <property type="entry name" value="D,D-DIPEPTIDE TRANSPORT SYSTEM PERMEASE PROTEIN DDPC-RELATED"/>
    <property type="match status" value="1"/>
</dbReference>
<dbReference type="STRING" id="1415166.NONO_c30410"/>
<feature type="transmembrane region" description="Helical" evidence="7">
    <location>
        <begin position="266"/>
        <end position="286"/>
    </location>
</feature>
<evidence type="ECO:0000256" key="8">
    <source>
        <dbReference type="SAM" id="MobiDB-lite"/>
    </source>
</evidence>
<evidence type="ECO:0000256" key="5">
    <source>
        <dbReference type="ARBA" id="ARBA00022989"/>
    </source>
</evidence>
<organism evidence="10 11">
    <name type="scientific">Nocardia nova SH22a</name>
    <dbReference type="NCBI Taxonomy" id="1415166"/>
    <lineage>
        <taxon>Bacteria</taxon>
        <taxon>Bacillati</taxon>
        <taxon>Actinomycetota</taxon>
        <taxon>Actinomycetes</taxon>
        <taxon>Mycobacteriales</taxon>
        <taxon>Nocardiaceae</taxon>
        <taxon>Nocardia</taxon>
    </lineage>
</organism>
<feature type="domain" description="ABC transmembrane type-1" evidence="9">
    <location>
        <begin position="100"/>
        <end position="289"/>
    </location>
</feature>
<keyword evidence="4 7" id="KW-0812">Transmembrane</keyword>
<dbReference type="GO" id="GO:0055085">
    <property type="term" value="P:transmembrane transport"/>
    <property type="evidence" value="ECO:0007669"/>
    <property type="project" value="InterPro"/>
</dbReference>
<dbReference type="EMBL" id="CP006850">
    <property type="protein sequence ID" value="AHH17828.1"/>
    <property type="molecule type" value="Genomic_DNA"/>
</dbReference>
<sequence>MTDVLIDAEPESSAVSPDVADPRRQADTASRRRTGRGVVAGLAVTVLVIVALWALFPSVFAHQDPYAGVPAEKFQGPSPHHLFGTDNLGRDVFSRTVHGTRGSLLTAVTAVAIALVVGSLLGLAGGYLRGAVDSVIGRFTDALLAIPSFLMAMIVVTALGFSTMNAAIATGISSVAIFARLMRSEVLRVANLNYVESSRLVGCGPLTVVFVHVLPNVYRSVIALAVLQFGMALIVIAGLAYLGYGNPPPAPDWGILVSDGKNYMDHYWWVVFFPGLVIVATCLSLNRVSRLLAVVR</sequence>
<proteinExistence type="inferred from homology"/>
<accession>W5TFQ5</accession>
<evidence type="ECO:0000313" key="11">
    <source>
        <dbReference type="Proteomes" id="UP000019150"/>
    </source>
</evidence>
<dbReference type="PANTHER" id="PTHR43386">
    <property type="entry name" value="OLIGOPEPTIDE TRANSPORT SYSTEM PERMEASE PROTEIN APPC"/>
    <property type="match status" value="1"/>
</dbReference>
<dbReference type="PATRIC" id="fig|1415166.3.peg.3117"/>
<dbReference type="RefSeq" id="WP_025349284.1">
    <property type="nucleotide sequence ID" value="NZ_CP006850.1"/>
</dbReference>
<dbReference type="GO" id="GO:0005886">
    <property type="term" value="C:plasma membrane"/>
    <property type="evidence" value="ECO:0007669"/>
    <property type="project" value="UniProtKB-SubCell"/>
</dbReference>
<feature type="transmembrane region" description="Helical" evidence="7">
    <location>
        <begin position="104"/>
        <end position="128"/>
    </location>
</feature>
<evidence type="ECO:0000256" key="2">
    <source>
        <dbReference type="ARBA" id="ARBA00022448"/>
    </source>
</evidence>